<gene>
    <name evidence="2" type="ORF">PGT21_026448</name>
</gene>
<evidence type="ECO:0000313" key="3">
    <source>
        <dbReference type="Proteomes" id="UP000324748"/>
    </source>
</evidence>
<feature type="compositionally biased region" description="Polar residues" evidence="1">
    <location>
        <begin position="22"/>
        <end position="36"/>
    </location>
</feature>
<evidence type="ECO:0000256" key="1">
    <source>
        <dbReference type="SAM" id="MobiDB-lite"/>
    </source>
</evidence>
<dbReference type="OrthoDB" id="2507196at2759"/>
<keyword evidence="3" id="KW-1185">Reference proteome</keyword>
<name>A0A5B0MFS7_PUCGR</name>
<feature type="compositionally biased region" description="Basic residues" evidence="1">
    <location>
        <begin position="45"/>
        <end position="57"/>
    </location>
</feature>
<reference evidence="2 3" key="1">
    <citation type="submission" date="2019-05" db="EMBL/GenBank/DDBJ databases">
        <title>Emergence of the Ug99 lineage of the wheat stem rust pathogen through somatic hybridization.</title>
        <authorList>
            <person name="Li F."/>
            <person name="Upadhyaya N.M."/>
            <person name="Sperschneider J."/>
            <person name="Matny O."/>
            <person name="Nguyen-Phuc H."/>
            <person name="Mago R."/>
            <person name="Raley C."/>
            <person name="Miller M.E."/>
            <person name="Silverstein K.A.T."/>
            <person name="Henningsen E."/>
            <person name="Hirsch C.D."/>
            <person name="Visser B."/>
            <person name="Pretorius Z.A."/>
            <person name="Steffenson B.J."/>
            <person name="Schwessinger B."/>
            <person name="Dodds P.N."/>
            <person name="Figueroa M."/>
        </authorList>
    </citation>
    <scope>NUCLEOTIDE SEQUENCE [LARGE SCALE GENOMIC DNA]</scope>
    <source>
        <strain evidence="2">21-0</strain>
    </source>
</reference>
<dbReference type="Proteomes" id="UP000324748">
    <property type="component" value="Unassembled WGS sequence"/>
</dbReference>
<dbReference type="EMBL" id="VSWC01000157">
    <property type="protein sequence ID" value="KAA1074989.1"/>
    <property type="molecule type" value="Genomic_DNA"/>
</dbReference>
<feature type="region of interest" description="Disordered" evidence="1">
    <location>
        <begin position="87"/>
        <end position="140"/>
    </location>
</feature>
<evidence type="ECO:0000313" key="2">
    <source>
        <dbReference type="EMBL" id="KAA1074989.1"/>
    </source>
</evidence>
<sequence length="140" mass="15467">MAPSFPTRSISPDSLQSSISSRTSHSFGDPSASSPIHPTLFIRDPRRKNPRNAHQRHQLTESDFGFRSPSSLSTKLRRLLSSPAKAIFNKQTLQHHPHSPSSTTTSPALPSCLRPSSPLSPAPHRKFITDDSLDHQSLKK</sequence>
<protein>
    <submittedName>
        <fullName evidence="2">Uncharacterized protein</fullName>
    </submittedName>
</protein>
<accession>A0A5B0MFS7</accession>
<feature type="compositionally biased region" description="Low complexity" evidence="1">
    <location>
        <begin position="9"/>
        <end position="21"/>
    </location>
</feature>
<dbReference type="AlphaFoldDB" id="A0A5B0MFS7"/>
<organism evidence="2 3">
    <name type="scientific">Puccinia graminis f. sp. tritici</name>
    <dbReference type="NCBI Taxonomy" id="56615"/>
    <lineage>
        <taxon>Eukaryota</taxon>
        <taxon>Fungi</taxon>
        <taxon>Dikarya</taxon>
        <taxon>Basidiomycota</taxon>
        <taxon>Pucciniomycotina</taxon>
        <taxon>Pucciniomycetes</taxon>
        <taxon>Pucciniales</taxon>
        <taxon>Pucciniaceae</taxon>
        <taxon>Puccinia</taxon>
    </lineage>
</organism>
<comment type="caution">
    <text evidence="2">The sequence shown here is derived from an EMBL/GenBank/DDBJ whole genome shotgun (WGS) entry which is preliminary data.</text>
</comment>
<proteinExistence type="predicted"/>
<feature type="compositionally biased region" description="Basic and acidic residues" evidence="1">
    <location>
        <begin position="127"/>
        <end position="140"/>
    </location>
</feature>
<feature type="region of interest" description="Disordered" evidence="1">
    <location>
        <begin position="1"/>
        <end position="70"/>
    </location>
</feature>
<feature type="compositionally biased region" description="Low complexity" evidence="1">
    <location>
        <begin position="99"/>
        <end position="119"/>
    </location>
</feature>